<dbReference type="Gene3D" id="3.40.50.1240">
    <property type="entry name" value="Phosphoglycerate mutase-like"/>
    <property type="match status" value="1"/>
</dbReference>
<dbReference type="GO" id="GO:0016791">
    <property type="term" value="F:phosphatase activity"/>
    <property type="evidence" value="ECO:0007669"/>
    <property type="project" value="TreeGrafter"/>
</dbReference>
<dbReference type="SUPFAM" id="SSF53254">
    <property type="entry name" value="Phosphoglycerate mutase-like"/>
    <property type="match status" value="1"/>
</dbReference>
<dbReference type="SMART" id="SM00855">
    <property type="entry name" value="PGAM"/>
    <property type="match status" value="1"/>
</dbReference>
<evidence type="ECO:0000313" key="1">
    <source>
        <dbReference type="EMBL" id="KLV10639.1"/>
    </source>
</evidence>
<evidence type="ECO:0000313" key="2">
    <source>
        <dbReference type="Proteomes" id="UP000035909"/>
    </source>
</evidence>
<dbReference type="GO" id="GO:0005737">
    <property type="term" value="C:cytoplasm"/>
    <property type="evidence" value="ECO:0007669"/>
    <property type="project" value="TreeGrafter"/>
</dbReference>
<dbReference type="PANTHER" id="PTHR48100:SF1">
    <property type="entry name" value="HISTIDINE PHOSPHATASE FAMILY PROTEIN-RELATED"/>
    <property type="match status" value="1"/>
</dbReference>
<comment type="caution">
    <text evidence="1">The sequence shown here is derived from an EMBL/GenBank/DDBJ whole genome shotgun (WGS) entry which is preliminary data.</text>
</comment>
<protein>
    <submittedName>
        <fullName evidence="1">Alpha-ribazole phosphatase</fullName>
    </submittedName>
</protein>
<dbReference type="Proteomes" id="UP000035909">
    <property type="component" value="Unassembled WGS sequence"/>
</dbReference>
<dbReference type="PANTHER" id="PTHR48100">
    <property type="entry name" value="BROAD-SPECIFICITY PHOSPHATASE YOR283W-RELATED"/>
    <property type="match status" value="1"/>
</dbReference>
<gene>
    <name evidence="1" type="ORF">ABT57_06705</name>
</gene>
<dbReference type="InterPro" id="IPR013078">
    <property type="entry name" value="His_Pase_superF_clade-1"/>
</dbReference>
<dbReference type="AlphaFoldDB" id="A0A0J1HGC4"/>
<dbReference type="Pfam" id="PF00300">
    <property type="entry name" value="His_Phos_1"/>
    <property type="match status" value="1"/>
</dbReference>
<dbReference type="EMBL" id="LDOU01000006">
    <property type="protein sequence ID" value="KLV10639.1"/>
    <property type="molecule type" value="Genomic_DNA"/>
</dbReference>
<dbReference type="CDD" id="cd07067">
    <property type="entry name" value="HP_PGM_like"/>
    <property type="match status" value="1"/>
</dbReference>
<accession>A0A0J1HGC4</accession>
<keyword evidence="2" id="KW-1185">Reference proteome</keyword>
<dbReference type="PATRIC" id="fig|320778.3.peg.1444"/>
<reference evidence="1 2" key="1">
    <citation type="submission" date="2015-05" db="EMBL/GenBank/DDBJ databases">
        <title>Photobacterium galathea sp. nov.</title>
        <authorList>
            <person name="Machado H."/>
            <person name="Gram L."/>
        </authorList>
    </citation>
    <scope>NUCLEOTIDE SEQUENCE [LARGE SCALE GENOMIC DNA]</scope>
    <source>
        <strain evidence="1 2">DSM 22954</strain>
    </source>
</reference>
<dbReference type="STRING" id="320778.ABT57_06705"/>
<dbReference type="InterPro" id="IPR029033">
    <property type="entry name" value="His_PPase_superfam"/>
</dbReference>
<dbReference type="InterPro" id="IPR050275">
    <property type="entry name" value="PGM_Phosphatase"/>
</dbReference>
<name>A0A0J1HGC4_9GAMM</name>
<sequence length="203" mass="23513">MTTRVDILRHGLPEGHRCLRGHTDFAITATGLEQMTLAVAGLEDIEQVVCSPLQRCSHFAQTYARRFTLPCQESELWMEMNFGNWDGQPHDTLWQSHGQHLTDYWENPWQSTPHGGESLREFDGRIADAWKQLLADHAGKRILLVTHAGVMKQLMRILLEMPENAGYLQRIELPYAARYRVTNFTDANGQEWPQLQWPKEQQF</sequence>
<proteinExistence type="predicted"/>
<organism evidence="1 2">
    <name type="scientific">Photobacterium ganghwense</name>
    <dbReference type="NCBI Taxonomy" id="320778"/>
    <lineage>
        <taxon>Bacteria</taxon>
        <taxon>Pseudomonadati</taxon>
        <taxon>Pseudomonadota</taxon>
        <taxon>Gammaproteobacteria</taxon>
        <taxon>Vibrionales</taxon>
        <taxon>Vibrionaceae</taxon>
        <taxon>Photobacterium</taxon>
    </lineage>
</organism>